<name>A0ACC3T0M1_LIPKO</name>
<organism evidence="1 2">
    <name type="scientific">Lipomyces kononenkoae</name>
    <name type="common">Yeast</name>
    <dbReference type="NCBI Taxonomy" id="34357"/>
    <lineage>
        <taxon>Eukaryota</taxon>
        <taxon>Fungi</taxon>
        <taxon>Dikarya</taxon>
        <taxon>Ascomycota</taxon>
        <taxon>Saccharomycotina</taxon>
        <taxon>Lipomycetes</taxon>
        <taxon>Lipomycetales</taxon>
        <taxon>Lipomycetaceae</taxon>
        <taxon>Lipomyces</taxon>
    </lineage>
</organism>
<comment type="caution">
    <text evidence="1">The sequence shown here is derived from an EMBL/GenBank/DDBJ whole genome shotgun (WGS) entry which is preliminary data.</text>
</comment>
<proteinExistence type="predicted"/>
<evidence type="ECO:0000313" key="1">
    <source>
        <dbReference type="EMBL" id="KAK9237065.1"/>
    </source>
</evidence>
<dbReference type="Proteomes" id="UP001433508">
    <property type="component" value="Unassembled WGS sequence"/>
</dbReference>
<sequence length="400" mass="44488">MSVCYGEDVSRSRARSFVMATIASPRARSPPVTLAGNGTAQSANKECKVMTSASNTVVRPKVVPCRALEMAPDEPEQATYGRAWQFLRANEPGRRLDVHLSYTSFRSLEEQAQVLYGDAKYPRVEYSGTDCRVTIYTIPTALHGRSAAALEDCIRDSVRDILIQHNKRELVKYVQAVGESTYEFTDDQGRPSTKTPDGGIVYCRFARSELVIIIEVGVSEAYLQLKADIELWLNSSQSPNGILLWLSEKPRFSFPSADSRSAYSATQHMLTSSMEQARRDAPFGPYLHSGHSWFGTLEAASLEVYQRDLRTNIITWRKYPLLEGGSVLIRDESIDVGLTISDIFSPDERAVDDIRLEPVRLDTGVLMEVLSAAAKDTAVDRFNAYVMPKVQGPTSELNIV</sequence>
<gene>
    <name evidence="1" type="ORF">V1525DRAFT_377924</name>
</gene>
<keyword evidence="2" id="KW-1185">Reference proteome</keyword>
<dbReference type="EMBL" id="MU971374">
    <property type="protein sequence ID" value="KAK9237065.1"/>
    <property type="molecule type" value="Genomic_DNA"/>
</dbReference>
<reference evidence="2" key="1">
    <citation type="journal article" date="2024" name="Front. Bioeng. Biotechnol.">
        <title>Genome-scale model development and genomic sequencing of the oleaginous clade Lipomyces.</title>
        <authorList>
            <person name="Czajka J.J."/>
            <person name="Han Y."/>
            <person name="Kim J."/>
            <person name="Mondo S.J."/>
            <person name="Hofstad B.A."/>
            <person name="Robles A."/>
            <person name="Haridas S."/>
            <person name="Riley R."/>
            <person name="LaButti K."/>
            <person name="Pangilinan J."/>
            <person name="Andreopoulos W."/>
            <person name="Lipzen A."/>
            <person name="Yan J."/>
            <person name="Wang M."/>
            <person name="Ng V."/>
            <person name="Grigoriev I.V."/>
            <person name="Spatafora J.W."/>
            <person name="Magnuson J.K."/>
            <person name="Baker S.E."/>
            <person name="Pomraning K.R."/>
        </authorList>
    </citation>
    <scope>NUCLEOTIDE SEQUENCE [LARGE SCALE GENOMIC DNA]</scope>
    <source>
        <strain evidence="2">CBS 7786</strain>
    </source>
</reference>
<accession>A0ACC3T0M1</accession>
<evidence type="ECO:0000313" key="2">
    <source>
        <dbReference type="Proteomes" id="UP001433508"/>
    </source>
</evidence>
<protein>
    <submittedName>
        <fullName evidence="1">Uncharacterized protein</fullName>
    </submittedName>
</protein>